<proteinExistence type="predicted"/>
<dbReference type="OrthoDB" id="6268604at2"/>
<protein>
    <recommendedName>
        <fullName evidence="4">Phage shock protein B</fullName>
    </recommendedName>
</protein>
<evidence type="ECO:0000256" key="1">
    <source>
        <dbReference type="SAM" id="Phobius"/>
    </source>
</evidence>
<accession>A0A411PHU9</accession>
<evidence type="ECO:0000313" key="2">
    <source>
        <dbReference type="EMBL" id="QBF83113.1"/>
    </source>
</evidence>
<dbReference type="KEGG" id="smai:EXU30_10715"/>
<name>A0A411PHU9_9GAMM</name>
<evidence type="ECO:0008006" key="4">
    <source>
        <dbReference type="Google" id="ProtNLM"/>
    </source>
</evidence>
<keyword evidence="1" id="KW-1133">Transmembrane helix</keyword>
<feature type="transmembrane region" description="Helical" evidence="1">
    <location>
        <begin position="6"/>
        <end position="27"/>
    </location>
</feature>
<dbReference type="Proteomes" id="UP000291106">
    <property type="component" value="Chromosome"/>
</dbReference>
<evidence type="ECO:0000313" key="3">
    <source>
        <dbReference type="Proteomes" id="UP000291106"/>
    </source>
</evidence>
<keyword evidence="1" id="KW-0472">Membrane</keyword>
<dbReference type="EMBL" id="CP036200">
    <property type="protein sequence ID" value="QBF83113.1"/>
    <property type="molecule type" value="Genomic_DNA"/>
</dbReference>
<sequence length="91" mass="10116">MENDIAIITLVALIVMGTTATELFKYYMKAKYPKGKLAGQAAEASSKQDAQFSSHVADLQAQNQALKERVQVLEKLVTDEGFEVKQQINRL</sequence>
<dbReference type="AlphaFoldDB" id="A0A411PHU9"/>
<gene>
    <name evidence="2" type="ORF">EXU30_10715</name>
</gene>
<keyword evidence="3" id="KW-1185">Reference proteome</keyword>
<dbReference type="RefSeq" id="WP_130599911.1">
    <property type="nucleotide sequence ID" value="NZ_CP036200.1"/>
</dbReference>
<organism evidence="2 3">
    <name type="scientific">Shewanella maritima</name>
    <dbReference type="NCBI Taxonomy" id="2520507"/>
    <lineage>
        <taxon>Bacteria</taxon>
        <taxon>Pseudomonadati</taxon>
        <taxon>Pseudomonadota</taxon>
        <taxon>Gammaproteobacteria</taxon>
        <taxon>Alteromonadales</taxon>
        <taxon>Shewanellaceae</taxon>
        <taxon>Shewanella</taxon>
    </lineage>
</organism>
<reference evidence="2 3" key="1">
    <citation type="submission" date="2019-02" db="EMBL/GenBank/DDBJ databases">
        <title>Shewanella sp. D4-2 isolated from Dokdo Island.</title>
        <authorList>
            <person name="Baek K."/>
        </authorList>
    </citation>
    <scope>NUCLEOTIDE SEQUENCE [LARGE SCALE GENOMIC DNA]</scope>
    <source>
        <strain evidence="2 3">D4-2</strain>
    </source>
</reference>
<keyword evidence="1" id="KW-0812">Transmembrane</keyword>